<dbReference type="RefSeq" id="WP_376867768.1">
    <property type="nucleotide sequence ID" value="NZ_JBHRYB010000014.1"/>
</dbReference>
<evidence type="ECO:0000256" key="2">
    <source>
        <dbReference type="SAM" id="SignalP"/>
    </source>
</evidence>
<evidence type="ECO:0008006" key="5">
    <source>
        <dbReference type="Google" id="ProtNLM"/>
    </source>
</evidence>
<name>A0ABV7VVJ9_9GAMM</name>
<gene>
    <name evidence="3" type="ORF">ACFOMG_14895</name>
</gene>
<feature type="signal peptide" evidence="2">
    <location>
        <begin position="1"/>
        <end position="23"/>
    </location>
</feature>
<feature type="chain" id="PRO_5047420696" description="Pentapeptide MXKDX repeat protein" evidence="2">
    <location>
        <begin position="24"/>
        <end position="98"/>
    </location>
</feature>
<dbReference type="EMBL" id="JBHRYB010000014">
    <property type="protein sequence ID" value="MFC3681390.1"/>
    <property type="molecule type" value="Genomic_DNA"/>
</dbReference>
<dbReference type="Proteomes" id="UP001595722">
    <property type="component" value="Unassembled WGS sequence"/>
</dbReference>
<sequence>MKNKILIPAFVLTALSMTFSAQAHDPKEHMKNAESPDCAAMKDMDHKRMNKNDPVMQAMMKQCMKHMGHGNGMKGMNHNSSVDASKKQSEKQHSGHKH</sequence>
<feature type="compositionally biased region" description="Basic and acidic residues" evidence="1">
    <location>
        <begin position="84"/>
        <end position="98"/>
    </location>
</feature>
<evidence type="ECO:0000313" key="4">
    <source>
        <dbReference type="Proteomes" id="UP001595722"/>
    </source>
</evidence>
<keyword evidence="2" id="KW-0732">Signal</keyword>
<protein>
    <recommendedName>
        <fullName evidence="5">Pentapeptide MXKDX repeat protein</fullName>
    </recommendedName>
</protein>
<accession>A0ABV7VVJ9</accession>
<organism evidence="3 4">
    <name type="scientific">Bacterioplanoides pacificum</name>
    <dbReference type="NCBI Taxonomy" id="1171596"/>
    <lineage>
        <taxon>Bacteria</taxon>
        <taxon>Pseudomonadati</taxon>
        <taxon>Pseudomonadota</taxon>
        <taxon>Gammaproteobacteria</taxon>
        <taxon>Oceanospirillales</taxon>
        <taxon>Oceanospirillaceae</taxon>
        <taxon>Bacterioplanoides</taxon>
    </lineage>
</organism>
<evidence type="ECO:0000313" key="3">
    <source>
        <dbReference type="EMBL" id="MFC3681390.1"/>
    </source>
</evidence>
<feature type="region of interest" description="Disordered" evidence="1">
    <location>
        <begin position="66"/>
        <end position="98"/>
    </location>
</feature>
<reference evidence="4" key="1">
    <citation type="journal article" date="2019" name="Int. J. Syst. Evol. Microbiol.">
        <title>The Global Catalogue of Microorganisms (GCM) 10K type strain sequencing project: providing services to taxonomists for standard genome sequencing and annotation.</title>
        <authorList>
            <consortium name="The Broad Institute Genomics Platform"/>
            <consortium name="The Broad Institute Genome Sequencing Center for Infectious Disease"/>
            <person name="Wu L."/>
            <person name="Ma J."/>
        </authorList>
    </citation>
    <scope>NUCLEOTIDE SEQUENCE [LARGE SCALE GENOMIC DNA]</scope>
    <source>
        <strain evidence="4">KCTC 42424</strain>
    </source>
</reference>
<proteinExistence type="predicted"/>
<evidence type="ECO:0000256" key="1">
    <source>
        <dbReference type="SAM" id="MobiDB-lite"/>
    </source>
</evidence>
<keyword evidence="4" id="KW-1185">Reference proteome</keyword>
<comment type="caution">
    <text evidence="3">The sequence shown here is derived from an EMBL/GenBank/DDBJ whole genome shotgun (WGS) entry which is preliminary data.</text>
</comment>